<dbReference type="EMBL" id="MPGH01000048">
    <property type="protein sequence ID" value="OLN94013.1"/>
    <property type="molecule type" value="Genomic_DNA"/>
</dbReference>
<reference evidence="1 2" key="1">
    <citation type="submission" date="2016-11" db="EMBL/GenBank/DDBJ databases">
        <title>Draft Genome Assembly of Colletotrichum chlorophyti a pathogen of herbaceous plants.</title>
        <authorList>
            <person name="Gan P."/>
            <person name="Narusaka M."/>
            <person name="Tsushima A."/>
            <person name="Narusaka Y."/>
            <person name="Takano Y."/>
            <person name="Shirasu K."/>
        </authorList>
    </citation>
    <scope>NUCLEOTIDE SEQUENCE [LARGE SCALE GENOMIC DNA]</scope>
    <source>
        <strain evidence="1 2">NTL11</strain>
    </source>
</reference>
<proteinExistence type="predicted"/>
<evidence type="ECO:0000313" key="2">
    <source>
        <dbReference type="Proteomes" id="UP000186583"/>
    </source>
</evidence>
<dbReference type="AlphaFoldDB" id="A0A1Q8S0C5"/>
<dbReference type="OrthoDB" id="4841627at2759"/>
<organism evidence="1 2">
    <name type="scientific">Colletotrichum chlorophyti</name>
    <dbReference type="NCBI Taxonomy" id="708187"/>
    <lineage>
        <taxon>Eukaryota</taxon>
        <taxon>Fungi</taxon>
        <taxon>Dikarya</taxon>
        <taxon>Ascomycota</taxon>
        <taxon>Pezizomycotina</taxon>
        <taxon>Sordariomycetes</taxon>
        <taxon>Hypocreomycetidae</taxon>
        <taxon>Glomerellales</taxon>
        <taxon>Glomerellaceae</taxon>
        <taxon>Colletotrichum</taxon>
    </lineage>
</organism>
<gene>
    <name evidence="1" type="ORF">CCHL11_03453</name>
</gene>
<keyword evidence="2" id="KW-1185">Reference proteome</keyword>
<accession>A0A1Q8S0C5</accession>
<evidence type="ECO:0000313" key="1">
    <source>
        <dbReference type="EMBL" id="OLN94013.1"/>
    </source>
</evidence>
<name>A0A1Q8S0C5_9PEZI</name>
<comment type="caution">
    <text evidence="1">The sequence shown here is derived from an EMBL/GenBank/DDBJ whole genome shotgun (WGS) entry which is preliminary data.</text>
</comment>
<sequence length="158" mass="17287">MTRPKVPFDKRQRTAQACDTCKRRKQKVSSHFLPLTPQHHRSPVDCLAFLAFRSDRLCPDDRISHITLDVTALDGVLMPATSLDNPSPMLPSPSWQVASSTRISHAKIPSVHSMSRSPGLVPGIVLCQTVLGSDVASPLPPFRHSESTSHLKVPVVAP</sequence>
<protein>
    <submittedName>
        <fullName evidence="1">Uncharacterized protein</fullName>
    </submittedName>
</protein>
<dbReference type="Proteomes" id="UP000186583">
    <property type="component" value="Unassembled WGS sequence"/>
</dbReference>